<keyword evidence="2" id="KW-1185">Reference proteome</keyword>
<evidence type="ECO:0000313" key="2">
    <source>
        <dbReference type="Proteomes" id="UP001165064"/>
    </source>
</evidence>
<name>A0ACB5SU16_AMBMO</name>
<dbReference type="EMBL" id="BSXS01000424">
    <property type="protein sequence ID" value="GME72451.1"/>
    <property type="molecule type" value="Genomic_DNA"/>
</dbReference>
<sequence>MKASQILQFQETLATSLRRPWQTYRDGQLFYGQSKSGNKRLPLSTKQGNKNFYKGTRSSGIGKFDIFGKYTINYQKVRTFVAPAELDECLLKPLVSANCPTVKNTFAGYYGVTDGRYVFDQVKQFIETGNVDFKTTEDHKESFVPTEENFVTQEQLEAPVAAKVEKKEA</sequence>
<dbReference type="Proteomes" id="UP001165064">
    <property type="component" value="Unassembled WGS sequence"/>
</dbReference>
<comment type="caution">
    <text evidence="1">The sequence shown here is derived from an EMBL/GenBank/DDBJ whole genome shotgun (WGS) entry which is preliminary data.</text>
</comment>
<accession>A0ACB5SU16</accession>
<proteinExistence type="predicted"/>
<protein>
    <submittedName>
        <fullName evidence="1">Unnamed protein product</fullName>
    </submittedName>
</protein>
<gene>
    <name evidence="1" type="ORF">Amon02_000099800</name>
</gene>
<organism evidence="1 2">
    <name type="scientific">Ambrosiozyma monospora</name>
    <name type="common">Yeast</name>
    <name type="synonym">Endomycopsis monosporus</name>
    <dbReference type="NCBI Taxonomy" id="43982"/>
    <lineage>
        <taxon>Eukaryota</taxon>
        <taxon>Fungi</taxon>
        <taxon>Dikarya</taxon>
        <taxon>Ascomycota</taxon>
        <taxon>Saccharomycotina</taxon>
        <taxon>Pichiomycetes</taxon>
        <taxon>Pichiales</taxon>
        <taxon>Pichiaceae</taxon>
        <taxon>Ambrosiozyma</taxon>
    </lineage>
</organism>
<reference evidence="1" key="1">
    <citation type="submission" date="2023-04" db="EMBL/GenBank/DDBJ databases">
        <title>Ambrosiozyma monospora NBRC 10751.</title>
        <authorList>
            <person name="Ichikawa N."/>
            <person name="Sato H."/>
            <person name="Tonouchi N."/>
        </authorList>
    </citation>
    <scope>NUCLEOTIDE SEQUENCE</scope>
    <source>
        <strain evidence="1">NBRC 10751</strain>
    </source>
</reference>
<evidence type="ECO:0000313" key="1">
    <source>
        <dbReference type="EMBL" id="GME72451.1"/>
    </source>
</evidence>